<evidence type="ECO:0000313" key="1">
    <source>
        <dbReference type="EMBL" id="KAJ5187254.1"/>
    </source>
</evidence>
<comment type="caution">
    <text evidence="1">The sequence shown here is derived from an EMBL/GenBank/DDBJ whole genome shotgun (WGS) entry which is preliminary data.</text>
</comment>
<sequence>MSTIVRTNTLYRLRETGKPRGHHGARDNGAWGTAITTVSWMSFVSMILDSGATPPYLPGGSVPEKIPTGEI</sequence>
<accession>A0A9W9M3E6</accession>
<dbReference type="AlphaFoldDB" id="A0A9W9M3E6"/>
<evidence type="ECO:0000313" key="2">
    <source>
        <dbReference type="Proteomes" id="UP001150942"/>
    </source>
</evidence>
<gene>
    <name evidence="1" type="ORF">N7449_010248</name>
</gene>
<reference evidence="1" key="2">
    <citation type="journal article" date="2023" name="IMA Fungus">
        <title>Comparative genomic study of the Penicillium genus elucidates a diverse pangenome and 15 lateral gene transfer events.</title>
        <authorList>
            <person name="Petersen C."/>
            <person name="Sorensen T."/>
            <person name="Nielsen M.R."/>
            <person name="Sondergaard T.E."/>
            <person name="Sorensen J.L."/>
            <person name="Fitzpatrick D.A."/>
            <person name="Frisvad J.C."/>
            <person name="Nielsen K.L."/>
        </authorList>
    </citation>
    <scope>NUCLEOTIDE SEQUENCE</scope>
    <source>
        <strain evidence="1">IBT 20477</strain>
    </source>
</reference>
<dbReference type="EMBL" id="JAPQKQ010000007">
    <property type="protein sequence ID" value="KAJ5187254.1"/>
    <property type="molecule type" value="Genomic_DNA"/>
</dbReference>
<name>A0A9W9M3E6_9EURO</name>
<keyword evidence="2" id="KW-1185">Reference proteome</keyword>
<dbReference type="Proteomes" id="UP001150942">
    <property type="component" value="Unassembled WGS sequence"/>
</dbReference>
<organism evidence="1 2">
    <name type="scientific">Penicillium cf. viridicatum</name>
    <dbReference type="NCBI Taxonomy" id="2972119"/>
    <lineage>
        <taxon>Eukaryota</taxon>
        <taxon>Fungi</taxon>
        <taxon>Dikarya</taxon>
        <taxon>Ascomycota</taxon>
        <taxon>Pezizomycotina</taxon>
        <taxon>Eurotiomycetes</taxon>
        <taxon>Eurotiomycetidae</taxon>
        <taxon>Eurotiales</taxon>
        <taxon>Aspergillaceae</taxon>
        <taxon>Penicillium</taxon>
    </lineage>
</organism>
<protein>
    <submittedName>
        <fullName evidence="1">Uncharacterized protein</fullName>
    </submittedName>
</protein>
<reference evidence="1" key="1">
    <citation type="submission" date="2022-11" db="EMBL/GenBank/DDBJ databases">
        <authorList>
            <person name="Petersen C."/>
        </authorList>
    </citation>
    <scope>NUCLEOTIDE SEQUENCE</scope>
    <source>
        <strain evidence="1">IBT 20477</strain>
    </source>
</reference>
<proteinExistence type="predicted"/>